<feature type="compositionally biased region" description="Basic and acidic residues" evidence="2">
    <location>
        <begin position="742"/>
        <end position="764"/>
    </location>
</feature>
<dbReference type="InterPro" id="IPR029210">
    <property type="entry name" value="PfEMP1_NTS"/>
</dbReference>
<evidence type="ECO:0000256" key="2">
    <source>
        <dbReference type="SAM" id="MobiDB-lite"/>
    </source>
</evidence>
<feature type="domain" description="Duffy-antigen binding" evidence="5">
    <location>
        <begin position="1229"/>
        <end position="1387"/>
    </location>
</feature>
<organism evidence="8 9">
    <name type="scientific">Plasmodium falciparum NF135/5.C10</name>
    <dbReference type="NCBI Taxonomy" id="1036726"/>
    <lineage>
        <taxon>Eukaryota</taxon>
        <taxon>Sar</taxon>
        <taxon>Alveolata</taxon>
        <taxon>Apicomplexa</taxon>
        <taxon>Aconoidasida</taxon>
        <taxon>Haemosporida</taxon>
        <taxon>Plasmodiidae</taxon>
        <taxon>Plasmodium</taxon>
        <taxon>Plasmodium (Laverania)</taxon>
    </lineage>
</organism>
<dbReference type="InterPro" id="IPR004258">
    <property type="entry name" value="DBL"/>
</dbReference>
<reference evidence="8 9" key="1">
    <citation type="submission" date="2013-02" db="EMBL/GenBank/DDBJ databases">
        <title>The Genome Annotation of Plasmodium falciparum NF135/5.C10.</title>
        <authorList>
            <consortium name="The Broad Institute Genome Sequencing Platform"/>
            <consortium name="The Broad Institute Genome Sequencing Center for Infectious Disease"/>
            <person name="Neafsey D."/>
            <person name="Hoffman S."/>
            <person name="Volkman S."/>
            <person name="Rosenthal P."/>
            <person name="Walker B."/>
            <person name="Young S.K."/>
            <person name="Zeng Q."/>
            <person name="Gargeya S."/>
            <person name="Fitzgerald M."/>
            <person name="Haas B."/>
            <person name="Abouelleil A."/>
            <person name="Allen A.W."/>
            <person name="Alvarado L."/>
            <person name="Arachchi H.M."/>
            <person name="Berlin A.M."/>
            <person name="Chapman S.B."/>
            <person name="Gainer-Dewar J."/>
            <person name="Goldberg J."/>
            <person name="Griggs A."/>
            <person name="Gujja S."/>
            <person name="Hansen M."/>
            <person name="Howarth C."/>
            <person name="Imamovic A."/>
            <person name="Ireland A."/>
            <person name="Larimer J."/>
            <person name="McCowan C."/>
            <person name="Murphy C."/>
            <person name="Pearson M."/>
            <person name="Poon T.W."/>
            <person name="Priest M."/>
            <person name="Roberts A."/>
            <person name="Saif S."/>
            <person name="Shea T."/>
            <person name="Sisk P."/>
            <person name="Sykes S."/>
            <person name="Wortman J."/>
            <person name="Nusbaum C."/>
            <person name="Birren B."/>
        </authorList>
    </citation>
    <scope>NUCLEOTIDE SEQUENCE [LARGE SCALE GENOMIC DNA]</scope>
    <source>
        <strain evidence="8 9">NF135/5.C10</strain>
    </source>
</reference>
<feature type="coiled-coil region" evidence="1">
    <location>
        <begin position="1004"/>
        <end position="1031"/>
    </location>
</feature>
<evidence type="ECO:0000259" key="7">
    <source>
        <dbReference type="Pfam" id="PF22672"/>
    </source>
</evidence>
<evidence type="ECO:0000259" key="6">
    <source>
        <dbReference type="Pfam" id="PF15447"/>
    </source>
</evidence>
<evidence type="ECO:0000313" key="9">
    <source>
        <dbReference type="Proteomes" id="UP000019114"/>
    </source>
</evidence>
<evidence type="ECO:0000256" key="1">
    <source>
        <dbReference type="SAM" id="Coils"/>
    </source>
</evidence>
<reference evidence="8 9" key="2">
    <citation type="submission" date="2013-02" db="EMBL/GenBank/DDBJ databases">
        <title>The Genome Sequence of Plasmodium falciparum NF135/5.C10.</title>
        <authorList>
            <consortium name="The Broad Institute Genome Sequencing Platform"/>
            <consortium name="The Broad Institute Genome Sequencing Center for Infectious Disease"/>
            <person name="Neafsey D."/>
            <person name="Cheeseman I."/>
            <person name="Volkman S."/>
            <person name="Adams J."/>
            <person name="Walker B."/>
            <person name="Young S.K."/>
            <person name="Zeng Q."/>
            <person name="Gargeya S."/>
            <person name="Fitzgerald M."/>
            <person name="Haas B."/>
            <person name="Abouelleil A."/>
            <person name="Alvarado L."/>
            <person name="Arachchi H.M."/>
            <person name="Berlin A.M."/>
            <person name="Chapman S.B."/>
            <person name="Dewar J."/>
            <person name="Goldberg J."/>
            <person name="Griggs A."/>
            <person name="Gujja S."/>
            <person name="Hansen M."/>
            <person name="Howarth C."/>
            <person name="Imamovic A."/>
            <person name="Larimer J."/>
            <person name="McCowan C."/>
            <person name="Murphy C."/>
            <person name="Neiman D."/>
            <person name="Pearson M."/>
            <person name="Priest M."/>
            <person name="Roberts A."/>
            <person name="Saif S."/>
            <person name="Shea T."/>
            <person name="Sisk P."/>
            <person name="Sykes S."/>
            <person name="Wortman J."/>
            <person name="Nusbaum C."/>
            <person name="Birren B."/>
        </authorList>
    </citation>
    <scope>NUCLEOTIDE SEQUENCE [LARGE SCALE GENOMIC DNA]</scope>
    <source>
        <strain evidence="8 9">NF135/5.C10</strain>
    </source>
</reference>
<dbReference type="GO" id="GO:0016020">
    <property type="term" value="C:membrane"/>
    <property type="evidence" value="ECO:0007669"/>
    <property type="project" value="InterPro"/>
</dbReference>
<dbReference type="Proteomes" id="UP000019114">
    <property type="component" value="Unassembled WGS sequence"/>
</dbReference>
<feature type="domain" description="Duffy-binding-like" evidence="7">
    <location>
        <begin position="1844"/>
        <end position="1969"/>
    </location>
</feature>
<evidence type="ECO:0000259" key="4">
    <source>
        <dbReference type="Pfam" id="PF03011"/>
    </source>
</evidence>
<evidence type="ECO:0000313" key="8">
    <source>
        <dbReference type="EMBL" id="ETW44898.1"/>
    </source>
</evidence>
<accession>W4IMF1</accession>
<dbReference type="Gene3D" id="1.20.58.830">
    <property type="match status" value="4"/>
</dbReference>
<evidence type="ECO:0000256" key="3">
    <source>
        <dbReference type="SAM" id="Phobius"/>
    </source>
</evidence>
<dbReference type="Gene3D" id="1.20.1310.20">
    <property type="entry name" value="Duffy-antigen binding domain"/>
    <property type="match status" value="4"/>
</dbReference>
<dbReference type="Gene3D" id="1.20.58.1930">
    <property type="match status" value="1"/>
</dbReference>
<feature type="domain" description="Duffy-antigen binding" evidence="5">
    <location>
        <begin position="110"/>
        <end position="289"/>
    </location>
</feature>
<dbReference type="InterPro" id="IPR042202">
    <property type="entry name" value="Duffy-ag-bd_sf"/>
</dbReference>
<feature type="domain" description="Duffy-antigen binding" evidence="5">
    <location>
        <begin position="1659"/>
        <end position="1840"/>
    </location>
</feature>
<dbReference type="EMBL" id="KI926021">
    <property type="protein sequence ID" value="ETW44898.1"/>
    <property type="molecule type" value="Genomic_DNA"/>
</dbReference>
<dbReference type="InterPro" id="IPR008602">
    <property type="entry name" value="Duffy-antigen-binding"/>
</dbReference>
<keyword evidence="3" id="KW-0472">Membrane</keyword>
<dbReference type="InterPro" id="IPR054595">
    <property type="entry name" value="DBL_C"/>
</dbReference>
<feature type="region of interest" description="Disordered" evidence="2">
    <location>
        <begin position="742"/>
        <end position="801"/>
    </location>
</feature>
<keyword evidence="3" id="KW-0812">Transmembrane</keyword>
<keyword evidence="1" id="KW-0175">Coiled coil</keyword>
<keyword evidence="3" id="KW-1133">Transmembrane helix</keyword>
<gene>
    <name evidence="8" type="ORF">PFNF135_00673</name>
</gene>
<dbReference type="Pfam" id="PF22672">
    <property type="entry name" value="DBL_C"/>
    <property type="match status" value="2"/>
</dbReference>
<name>W4IMF1_PLAFA</name>
<feature type="domain" description="Duffy-antigen binding" evidence="5">
    <location>
        <begin position="824"/>
        <end position="994"/>
    </location>
</feature>
<dbReference type="Pfam" id="PF05424">
    <property type="entry name" value="Duffy_binding"/>
    <property type="match status" value="4"/>
</dbReference>
<evidence type="ECO:0000259" key="5">
    <source>
        <dbReference type="Pfam" id="PF05424"/>
    </source>
</evidence>
<feature type="transmembrane region" description="Helical" evidence="3">
    <location>
        <begin position="2075"/>
        <end position="2096"/>
    </location>
</feature>
<feature type="domain" description="Duffy-binding-like" evidence="7">
    <location>
        <begin position="293"/>
        <end position="449"/>
    </location>
</feature>
<protein>
    <recommendedName>
        <fullName evidence="10">Erythrocyte membrane protein 1, PfEMP1</fullName>
    </recommendedName>
</protein>
<dbReference type="FunFam" id="1.20.58.830:FF:000005">
    <property type="entry name" value="Erythrocyte membrane protein 1, PfEMP1"/>
    <property type="match status" value="1"/>
</dbReference>
<feature type="domain" description="Duffy-binding-like" evidence="4">
    <location>
        <begin position="560"/>
        <end position="702"/>
    </location>
</feature>
<dbReference type="FunFam" id="1.20.58.830:FF:000021">
    <property type="entry name" value="Erythrocyte membrane protein 1, PfEMP1"/>
    <property type="match status" value="1"/>
</dbReference>
<dbReference type="GO" id="GO:0046789">
    <property type="term" value="F:host cell surface receptor binding"/>
    <property type="evidence" value="ECO:0007669"/>
    <property type="project" value="InterPro"/>
</dbReference>
<dbReference type="OrthoDB" id="379185at2759"/>
<dbReference type="Pfam" id="PF03011">
    <property type="entry name" value="PFEMP"/>
    <property type="match status" value="1"/>
</dbReference>
<dbReference type="SUPFAM" id="SSF140924">
    <property type="entry name" value="Duffy binding domain-like"/>
    <property type="match status" value="5"/>
</dbReference>
<feature type="domain" description="Plasmodium falciparum erythrocyte membrane protein-1 N-terminal segment" evidence="6">
    <location>
        <begin position="12"/>
        <end position="48"/>
    </location>
</feature>
<sequence>MAPAGSNTQDESAKHALDRIGAEVQTIAHSDALRRSHNELQGHLSQATFREGRMIQSGKAKLCELNYKYHTNVTDGHSDPCEGRAEDRFSDTKGAECYSYKIEDNDSTIGFCAPYRRLHLCVQNLEEINPEKITNTHNLLVDVCLAAQHEGESLVEKHKEFKRENPDFHTDICTVLARSFADIGDIIRGKDLYLGDQQEKDRLEENLKQMFENIRNENNNKLGRLSIEEIREYWWALNRQQVWNAMICGVEQNAKYFRDTCSKGGSYEKCRCINGDVLTNFDYVPQYLRWFEEWAEEFCRLKKIKLDNVKNACRDDEKKLYCSQNGYDCTKRIEKGSSCSRTDKCTACSNKCVDYDFWLGNQRDEFKIQKGKYENERETYVNKNGISNSNINTEYYKTFYEEFAQNDNKTVQGFLTLLNNGMYCKKALDGESTINFNKTDDKDAFDRSEYCQPCPDCLVVCDNRGCKENKKNDNCRSKIIYDILKDEKPIEIDVLYSDDKQGVNTEKLKDFCSNPTNYEGPNVQKWKCYNKNSEYNNCEMISSLYEDKNEPNVMLSVECFDSWAKNLLIDTIRWEHQLKNCINNTNVTDCESKCIKNCECYEAWIKQKQKEWQQVKQVLGYKNETSHNYYNKLKDVFDRFLFQVMFALDQDEKGKWDQFTEDLKKKFEPSKDKASTANSQDAIEFLLDHLKDNALTCRDNNSIKPCTSPPDPTPNPCGKKNNGGKLVRVKRPAEMMQRYARKQLEKGAGETKLKGDASKGEYKRGGQKKNLNGHICNIDKNYSNDRRPKGEPCTGKDGSKEGVRMKIGTTWKPGTDVQMSHKDVFMPPRRQHMCTSNLEKLHVESVIKNGDASHSLLGDVLLSAKMDAAEIIKRYKNQNKQITSIDENDKESMCRAIRYSFADLGDIIRGKDMWNINTDAKDLQSNLKTVFGKIKSTLNGKYNDDTLDYKQLRSDWWEANRHQVWRAMKCAMKNGNIDKCNGIPIEDYIPQRLRWMTEWAEWYCKVQKKAYEELVKECKECKEKVEQCTNGSGDCKKCRNACDEYWNKIKPWENQWQQIKAKYKELYKKATTTTDITTSSGPKDEKDVVVFLKQLLPRNSAAARVRVKRATADPTGVSATTPNTDVYSTAAGYIHQEMGTHMQCKGQTQFCSGEKYAFKHPPKGYDKACKCEKNERPVPVPEKKEDCNGIKTLLDGSNGGTGGINGCHPKNDYPPWNCKINELKEKNKGACVPPRREKFCTSLLTRTDVFKTNEENIRTEFINSAAIETYFAWKRYKKDNDKAERELKSGTIPENFKRQMYYTFADYRDIFFGTDITSHENILGVSENAKNKLNEKNDKKKSFTIKDDTKLLDDWWKEHGHEIWEGMLCALTHGVTETDKKKNILDKYSYDKLKSPTNGTPSLDEFSSRPQFLRWFTEWADQFCRERVVKIKELEAGCEKFECNNGDNGDKKRKCANACKEYERWLQNWKDQYKKQSAKFDKDKEGGKYEGTSAADDVEEALNAREYLHIQLEKLCTNGDCKCMEKPSAQDEETELLGENYFPEAMDYPPKEINKKCDCAIPPEPMSCVEKTAQKLRKIAENNIDIKLKGNGNTYNGNCKKVTKDKYQVENGGKCKFKEGSWSSIGITNNECENTGKDRFDIEKYWDCNGKSVDGNNKLCVPPRRKDMCFKKLEDINDSSKLFQNIQEVAKSEGVDIVHKLLSENVCNESIICDAMKYSFADLGDIIRGRDLWNTNRKEQGIQRKLENSFENIYNKMGNDKNKYEKDRPKYLQLRSDWWDANRKHIWNAMTCNAPKDAKLNKRSEEPEGTSTNGSYVSTLENCGYDKDPPDYDYIPQPFRWMQEWSEYYCKALNKKKDEMKNDCTKCLENGAKCEKEEDKQKCKECNDKCKEYKEFVDKWEVQFEEQNQLYKELYMKAKAASKADAHRDSSIKFIKKLENICDDPHNAKKYLDKSTHCTDYKFSETNNNGSNYAFSLYPNKYKKACKCLGKSTSGSDNNLTSFIQNSLNFPKIPGLKKVTNIVPRLPVPIIDLIPDPHTIHKIVAESLETVIPKFHINVDKTDVAPPTNNILNDVLPSAIPVGIALALTSIAFLFLKVKRYMECINI</sequence>
<dbReference type="FunFam" id="1.20.58.1930:FF:000002">
    <property type="entry name" value="Erythrocyte membrane protein 1, PfEMP1"/>
    <property type="match status" value="1"/>
</dbReference>
<evidence type="ECO:0008006" key="10">
    <source>
        <dbReference type="Google" id="ProtNLM"/>
    </source>
</evidence>
<proteinExistence type="predicted"/>
<feature type="coiled-coil region" evidence="1">
    <location>
        <begin position="193"/>
        <end position="220"/>
    </location>
</feature>
<dbReference type="Pfam" id="PF15447">
    <property type="entry name" value="NTS"/>
    <property type="match status" value="1"/>
</dbReference>
<feature type="region of interest" description="Disordered" evidence="2">
    <location>
        <begin position="701"/>
        <end position="726"/>
    </location>
</feature>